<comment type="caution">
    <text evidence="1">The sequence shown here is derived from an EMBL/GenBank/DDBJ whole genome shotgun (WGS) entry which is preliminary data.</text>
</comment>
<dbReference type="SUPFAM" id="SSF50974">
    <property type="entry name" value="Nitrous oxide reductase, N-terminal domain"/>
    <property type="match status" value="1"/>
</dbReference>
<evidence type="ECO:0008006" key="3">
    <source>
        <dbReference type="Google" id="ProtNLM"/>
    </source>
</evidence>
<dbReference type="PANTHER" id="PTHR47197">
    <property type="entry name" value="PROTEIN NIRF"/>
    <property type="match status" value="1"/>
</dbReference>
<keyword evidence="2" id="KW-1185">Reference proteome</keyword>
<dbReference type="PANTHER" id="PTHR47197:SF3">
    <property type="entry name" value="DIHYDRO-HEME D1 DEHYDROGENASE"/>
    <property type="match status" value="1"/>
</dbReference>
<dbReference type="NCBIfam" id="TIGR02276">
    <property type="entry name" value="beta_rpt_yvtn"/>
    <property type="match status" value="1"/>
</dbReference>
<evidence type="ECO:0000313" key="2">
    <source>
        <dbReference type="Proteomes" id="UP001582793"/>
    </source>
</evidence>
<name>A0ABV5D512_9ACTN</name>
<reference evidence="1 2" key="1">
    <citation type="submission" date="2024-04" db="EMBL/GenBank/DDBJ databases">
        <title>Polymorphospora sp. isolated from Baiyangdian Lake in Xiong'an New Area.</title>
        <authorList>
            <person name="Zhang X."/>
            <person name="Liu J."/>
        </authorList>
    </citation>
    <scope>NUCLEOTIDE SEQUENCE [LARGE SCALE GENOMIC DNA]</scope>
    <source>
        <strain evidence="1 2">2-325</strain>
    </source>
</reference>
<dbReference type="InterPro" id="IPR015943">
    <property type="entry name" value="WD40/YVTN_repeat-like_dom_sf"/>
</dbReference>
<proteinExistence type="predicted"/>
<organism evidence="1 2">
    <name type="scientific">Polymorphospora lycopeni</name>
    <dbReference type="NCBI Taxonomy" id="3140240"/>
    <lineage>
        <taxon>Bacteria</taxon>
        <taxon>Bacillati</taxon>
        <taxon>Actinomycetota</taxon>
        <taxon>Actinomycetes</taxon>
        <taxon>Micromonosporales</taxon>
        <taxon>Micromonosporaceae</taxon>
        <taxon>Polymorphospora</taxon>
    </lineage>
</organism>
<protein>
    <recommendedName>
        <fullName evidence="3">YncE family protein</fullName>
    </recommendedName>
</protein>
<evidence type="ECO:0000313" key="1">
    <source>
        <dbReference type="EMBL" id="MFB6398386.1"/>
    </source>
</evidence>
<dbReference type="EMBL" id="JBCGDC010000237">
    <property type="protein sequence ID" value="MFB6398386.1"/>
    <property type="molecule type" value="Genomic_DNA"/>
</dbReference>
<gene>
    <name evidence="1" type="ORF">AAFH96_35725</name>
</gene>
<dbReference type="Gene3D" id="2.130.10.10">
    <property type="entry name" value="YVTN repeat-like/Quinoprotein amine dehydrogenase"/>
    <property type="match status" value="1"/>
</dbReference>
<sequence>MSSNNPYRRPPDRPRRRITAAVLAIALTVLGLVMVTSPARAAGTVPAIAYILDSSTAGARVLVVDMIDGTIMGSIPTGTTAARMAVTPDGTRAYVTKSGQDMLVIDTATDRVIANVDVGNYASSLAFPTWSRWCETPRVSGVLT</sequence>
<dbReference type="RefSeq" id="WP_375737171.1">
    <property type="nucleotide sequence ID" value="NZ_JBCGDC010000237.1"/>
</dbReference>
<dbReference type="InterPro" id="IPR011964">
    <property type="entry name" value="YVTN_b-propeller_repeat"/>
</dbReference>
<dbReference type="InterPro" id="IPR051200">
    <property type="entry name" value="Host-pathogen_enzymatic-act"/>
</dbReference>
<dbReference type="Proteomes" id="UP001582793">
    <property type="component" value="Unassembled WGS sequence"/>
</dbReference>
<dbReference type="InterPro" id="IPR011045">
    <property type="entry name" value="N2O_reductase_N"/>
</dbReference>
<accession>A0ABV5D512</accession>